<reference evidence="2 3" key="1">
    <citation type="submission" date="2016-04" db="EMBL/GenBank/DDBJ databases">
        <title>Evolutionary innovation and constraint leading to complex multicellularity in the Ascomycota.</title>
        <authorList>
            <person name="Cisse O."/>
            <person name="Nguyen A."/>
            <person name="Hewitt D.A."/>
            <person name="Jedd G."/>
            <person name="Stajich J.E."/>
        </authorList>
    </citation>
    <scope>NUCLEOTIDE SEQUENCE [LARGE SCALE GENOMIC DNA]</scope>
    <source>
        <strain evidence="2 3">DAH-3</strain>
    </source>
</reference>
<accession>A0A1U7LPU9</accession>
<evidence type="ECO:0000313" key="3">
    <source>
        <dbReference type="Proteomes" id="UP000186594"/>
    </source>
</evidence>
<feature type="region of interest" description="Disordered" evidence="1">
    <location>
        <begin position="1"/>
        <end position="64"/>
    </location>
</feature>
<dbReference type="InterPro" id="IPR032675">
    <property type="entry name" value="LRR_dom_sf"/>
</dbReference>
<dbReference type="AlphaFoldDB" id="A0A1U7LPU9"/>
<dbReference type="EMBL" id="LXFE01000678">
    <property type="protein sequence ID" value="OLL24685.1"/>
    <property type="molecule type" value="Genomic_DNA"/>
</dbReference>
<sequence length="392" mass="43703">MAKKRSSSHLVQSSDEHSCLDNDYKPFAKRKRSNNTHVAAQRVPFASKSINTSSSGGPSVKPAISTSFTNRGRNSLYQGQENIGVACPAEHDDEGEEVKKEEDFVENSPVGLSRERDIFAEELSPSVFAELDLDLKKGVSNDRELFEWLELRGFLTPKLLHALSQTPISSLHLTPSLKAYCSHEKPATLLFQPLFEKSVYVELQYLNLSRSSLINDDVSLLRLLPNLRELNLSYTGITTEALHHIVCHRHTLEILDVSSNQGINDDLCVPLKAMIKLSSLALAGTSLSMFGLRRLADECCARYLSIPSGCLDYLNSRYTQYAIEIPQNLKADPKSVDVLTLPFLKQNLELHRKNNPQICVTGSKVELVTRLKGILSKRLTDEKVARAIIQAS</sequence>
<gene>
    <name evidence="2" type="ORF">NEOLI_001908</name>
</gene>
<organism evidence="2 3">
    <name type="scientific">Neolecta irregularis (strain DAH-3)</name>
    <dbReference type="NCBI Taxonomy" id="1198029"/>
    <lineage>
        <taxon>Eukaryota</taxon>
        <taxon>Fungi</taxon>
        <taxon>Dikarya</taxon>
        <taxon>Ascomycota</taxon>
        <taxon>Taphrinomycotina</taxon>
        <taxon>Neolectales</taxon>
        <taxon>Neolectaceae</taxon>
        <taxon>Neolecta</taxon>
    </lineage>
</organism>
<dbReference type="STRING" id="1198029.A0A1U7LPU9"/>
<protein>
    <submittedName>
        <fullName evidence="2">Uncharacterized protein</fullName>
    </submittedName>
</protein>
<dbReference type="Gene3D" id="3.80.10.10">
    <property type="entry name" value="Ribonuclease Inhibitor"/>
    <property type="match status" value="1"/>
</dbReference>
<evidence type="ECO:0000256" key="1">
    <source>
        <dbReference type="SAM" id="MobiDB-lite"/>
    </source>
</evidence>
<feature type="compositionally biased region" description="Polar residues" evidence="1">
    <location>
        <begin position="48"/>
        <end position="57"/>
    </location>
</feature>
<dbReference type="OrthoDB" id="120976at2759"/>
<dbReference type="Proteomes" id="UP000186594">
    <property type="component" value="Unassembled WGS sequence"/>
</dbReference>
<feature type="compositionally biased region" description="Basic and acidic residues" evidence="1">
    <location>
        <begin position="14"/>
        <end position="26"/>
    </location>
</feature>
<evidence type="ECO:0000313" key="2">
    <source>
        <dbReference type="EMBL" id="OLL24685.1"/>
    </source>
</evidence>
<keyword evidence="3" id="KW-1185">Reference proteome</keyword>
<comment type="caution">
    <text evidence="2">The sequence shown here is derived from an EMBL/GenBank/DDBJ whole genome shotgun (WGS) entry which is preliminary data.</text>
</comment>
<dbReference type="SUPFAM" id="SSF52047">
    <property type="entry name" value="RNI-like"/>
    <property type="match status" value="1"/>
</dbReference>
<name>A0A1U7LPU9_NEOID</name>
<proteinExistence type="predicted"/>